<proteinExistence type="predicted"/>
<keyword evidence="1" id="KW-0472">Membrane</keyword>
<keyword evidence="3" id="KW-1185">Reference proteome</keyword>
<feature type="transmembrane region" description="Helical" evidence="1">
    <location>
        <begin position="199"/>
        <end position="219"/>
    </location>
</feature>
<sequence length="254" mass="25409">MTLPLRPASGEGPPHLPALGLPALYAACVLAYGGLAPATVWAWITLAAAGTAVVVGAIGRIVHPEPAGGAPHLERGPGAARLFALAVGGALVLIVAAGQLNRASLWLSPLPAALWVASGQARSRGGPGWVPALAQAMGPVAGWVAVRGIVEGPAWLLAAATALWLGRGVDVRSPGTRLAHAGAVALWVMTGWACGRVGWYFGGIALAAALLAWYHADAARPAGDPAASRRVLIVHAAVGLSVLAGSLLDVVTAP</sequence>
<reference evidence="3" key="1">
    <citation type="submission" date="2023-12" db="EMBL/GenBank/DDBJ databases">
        <title>Novel isolates from deep terrestrial aquifers shed light on the physiology and ecology of the class Limnochordia.</title>
        <authorList>
            <person name="Karnachuk O.V."/>
            <person name="Lukina A.P."/>
            <person name="Avakyan M.R."/>
            <person name="Kadnikov V."/>
            <person name="Begmatov S."/>
            <person name="Beletsky A.V."/>
            <person name="Mardanov A.V."/>
            <person name="Ravin N.V."/>
        </authorList>
    </citation>
    <scope>NUCLEOTIDE SEQUENCE [LARGE SCALE GENOMIC DNA]</scope>
    <source>
        <strain evidence="3">LN</strain>
    </source>
</reference>
<keyword evidence="1" id="KW-1133">Transmembrane helix</keyword>
<feature type="transmembrane region" description="Helical" evidence="1">
    <location>
        <begin position="82"/>
        <end position="100"/>
    </location>
</feature>
<dbReference type="Gene3D" id="1.20.120.1780">
    <property type="entry name" value="UbiA prenyltransferase"/>
    <property type="match status" value="1"/>
</dbReference>
<dbReference type="Proteomes" id="UP001333102">
    <property type="component" value="Chromosome"/>
</dbReference>
<evidence type="ECO:0000313" key="2">
    <source>
        <dbReference type="EMBL" id="WRP14262.1"/>
    </source>
</evidence>
<feature type="transmembrane region" description="Helical" evidence="1">
    <location>
        <begin position="16"/>
        <end position="35"/>
    </location>
</feature>
<feature type="transmembrane region" description="Helical" evidence="1">
    <location>
        <begin position="41"/>
        <end position="62"/>
    </location>
</feature>
<evidence type="ECO:0000256" key="1">
    <source>
        <dbReference type="SAM" id="Phobius"/>
    </source>
</evidence>
<gene>
    <name evidence="2" type="ORF">VLY81_12680</name>
</gene>
<keyword evidence="1" id="KW-0812">Transmembrane</keyword>
<feature type="transmembrane region" description="Helical" evidence="1">
    <location>
        <begin position="231"/>
        <end position="251"/>
    </location>
</feature>
<protein>
    <submittedName>
        <fullName evidence="2">Uncharacterized protein</fullName>
    </submittedName>
</protein>
<dbReference type="RefSeq" id="WP_324668569.1">
    <property type="nucleotide sequence ID" value="NZ_CP141614.1"/>
</dbReference>
<dbReference type="EMBL" id="CP141614">
    <property type="protein sequence ID" value="WRP14262.1"/>
    <property type="molecule type" value="Genomic_DNA"/>
</dbReference>
<name>A0ABZ1BN85_9FIRM</name>
<accession>A0ABZ1BN85</accession>
<organism evidence="2 3">
    <name type="scientific">Geochorda subterranea</name>
    <dbReference type="NCBI Taxonomy" id="3109564"/>
    <lineage>
        <taxon>Bacteria</taxon>
        <taxon>Bacillati</taxon>
        <taxon>Bacillota</taxon>
        <taxon>Limnochordia</taxon>
        <taxon>Limnochordales</taxon>
        <taxon>Geochordaceae</taxon>
        <taxon>Geochorda</taxon>
    </lineage>
</organism>
<evidence type="ECO:0000313" key="3">
    <source>
        <dbReference type="Proteomes" id="UP001333102"/>
    </source>
</evidence>